<sequence length="81" mass="9627">MELAHEKGSYIHVVEEEVGIPYSLKKEKDVLTLIRMANRLGCEVIIRKVSDHDTEREDYTPEVFEAILKRMEEKSQKFYRK</sequence>
<dbReference type="AlphaFoldDB" id="A0A3E4W3K2"/>
<reference evidence="1 2" key="1">
    <citation type="submission" date="2018-08" db="EMBL/GenBank/DDBJ databases">
        <title>A genome reference for cultivated species of the human gut microbiota.</title>
        <authorList>
            <person name="Zou Y."/>
            <person name="Xue W."/>
            <person name="Luo G."/>
        </authorList>
    </citation>
    <scope>NUCLEOTIDE SEQUENCE [LARGE SCALE GENOMIC DNA]</scope>
    <source>
        <strain evidence="1 2">OM08-14</strain>
    </source>
</reference>
<evidence type="ECO:0000313" key="2">
    <source>
        <dbReference type="Proteomes" id="UP000260780"/>
    </source>
</evidence>
<name>A0A3E4W3K2_9BACT</name>
<proteinExistence type="predicted"/>
<dbReference type="Proteomes" id="UP000260780">
    <property type="component" value="Unassembled WGS sequence"/>
</dbReference>
<organism evidence="1 2">
    <name type="scientific">Phocaeicola plebeius</name>
    <dbReference type="NCBI Taxonomy" id="310297"/>
    <lineage>
        <taxon>Bacteria</taxon>
        <taxon>Pseudomonadati</taxon>
        <taxon>Bacteroidota</taxon>
        <taxon>Bacteroidia</taxon>
        <taxon>Bacteroidales</taxon>
        <taxon>Bacteroidaceae</taxon>
        <taxon>Phocaeicola</taxon>
    </lineage>
</organism>
<evidence type="ECO:0000313" key="1">
    <source>
        <dbReference type="EMBL" id="RGM36786.1"/>
    </source>
</evidence>
<protein>
    <submittedName>
        <fullName evidence="1">Uncharacterized protein</fullName>
    </submittedName>
</protein>
<dbReference type="EMBL" id="QSTF01000040">
    <property type="protein sequence ID" value="RGM36786.1"/>
    <property type="molecule type" value="Genomic_DNA"/>
</dbReference>
<comment type="caution">
    <text evidence="1">The sequence shown here is derived from an EMBL/GenBank/DDBJ whole genome shotgun (WGS) entry which is preliminary data.</text>
</comment>
<accession>A0A3E4W3K2</accession>
<gene>
    <name evidence="1" type="ORF">DXC17_12940</name>
</gene>